<accession>A0AC35FKJ6</accession>
<evidence type="ECO:0000313" key="2">
    <source>
        <dbReference type="WBParaSite" id="PS1159_v2.g18304.t2"/>
    </source>
</evidence>
<name>A0AC35FKJ6_9BILA</name>
<protein>
    <submittedName>
        <fullName evidence="2">Uncharacterized protein</fullName>
    </submittedName>
</protein>
<dbReference type="WBParaSite" id="PS1159_v2.g18304.t2">
    <property type="protein sequence ID" value="PS1159_v2.g18304.t2"/>
    <property type="gene ID" value="PS1159_v2.g18304"/>
</dbReference>
<dbReference type="Proteomes" id="UP000887580">
    <property type="component" value="Unplaced"/>
</dbReference>
<organism evidence="1 2">
    <name type="scientific">Panagrolaimus sp. PS1159</name>
    <dbReference type="NCBI Taxonomy" id="55785"/>
    <lineage>
        <taxon>Eukaryota</taxon>
        <taxon>Metazoa</taxon>
        <taxon>Ecdysozoa</taxon>
        <taxon>Nematoda</taxon>
        <taxon>Chromadorea</taxon>
        <taxon>Rhabditida</taxon>
        <taxon>Tylenchina</taxon>
        <taxon>Panagrolaimomorpha</taxon>
        <taxon>Panagrolaimoidea</taxon>
        <taxon>Panagrolaimidae</taxon>
        <taxon>Panagrolaimus</taxon>
    </lineage>
</organism>
<proteinExistence type="predicted"/>
<evidence type="ECO:0000313" key="1">
    <source>
        <dbReference type="Proteomes" id="UP000887580"/>
    </source>
</evidence>
<reference evidence="2" key="1">
    <citation type="submission" date="2022-11" db="UniProtKB">
        <authorList>
            <consortium name="WormBaseParasite"/>
        </authorList>
    </citation>
    <scope>IDENTIFICATION</scope>
</reference>
<sequence>MSGDGRPRKRNLLSGGPKTAPSRAKATTSSNASSITASSSSVVPDSLRSSAAPSQGRQTRSSTLSQRTLEPFAFSQTRSTAKQKPVIQEVDKDDDDIQIIEEPKAKRSKRKKSEEESKNESFAIPDSFAAVPGNKNSERQGTPFNSIQSRKEKPNEVIPDSIPEVEENGEEPAKSQKKNKRNPKQAGLDEGLGEAVKAVKKIKLSTPTPLTNDLKNVTTQSTIRPAPPGKIFQKARQGSFYVALPTQRISVTEMSVWSGNA</sequence>